<dbReference type="EMBL" id="JBHUPD010000002">
    <property type="protein sequence ID" value="MFD2873491.1"/>
    <property type="molecule type" value="Genomic_DNA"/>
</dbReference>
<evidence type="ECO:0000313" key="1">
    <source>
        <dbReference type="EMBL" id="MFD2873491.1"/>
    </source>
</evidence>
<keyword evidence="2" id="KW-1185">Reference proteome</keyword>
<proteinExistence type="predicted"/>
<reference evidence="2" key="1">
    <citation type="journal article" date="2019" name="Int. J. Syst. Evol. Microbiol.">
        <title>The Global Catalogue of Microorganisms (GCM) 10K type strain sequencing project: providing services to taxonomists for standard genome sequencing and annotation.</title>
        <authorList>
            <consortium name="The Broad Institute Genomics Platform"/>
            <consortium name="The Broad Institute Genome Sequencing Center for Infectious Disease"/>
            <person name="Wu L."/>
            <person name="Ma J."/>
        </authorList>
    </citation>
    <scope>NUCLEOTIDE SEQUENCE [LARGE SCALE GENOMIC DNA]</scope>
    <source>
        <strain evidence="2">KCTC 22437</strain>
    </source>
</reference>
<comment type="caution">
    <text evidence="1">The sequence shown here is derived from an EMBL/GenBank/DDBJ whole genome shotgun (WGS) entry which is preliminary data.</text>
</comment>
<organism evidence="1 2">
    <name type="scientific">Mucilaginibacter ximonensis</name>
    <dbReference type="NCBI Taxonomy" id="538021"/>
    <lineage>
        <taxon>Bacteria</taxon>
        <taxon>Pseudomonadati</taxon>
        <taxon>Bacteroidota</taxon>
        <taxon>Sphingobacteriia</taxon>
        <taxon>Sphingobacteriales</taxon>
        <taxon>Sphingobacteriaceae</taxon>
        <taxon>Mucilaginibacter</taxon>
    </lineage>
</organism>
<protein>
    <submittedName>
        <fullName evidence="1">Uncharacterized protein</fullName>
    </submittedName>
</protein>
<gene>
    <name evidence="1" type="ORF">ACFS5N_13480</name>
</gene>
<evidence type="ECO:0000313" key="2">
    <source>
        <dbReference type="Proteomes" id="UP001597557"/>
    </source>
</evidence>
<accession>A0ABW5YDW5</accession>
<sequence length="308" mass="36053">MNAMEEMRRKRLEMQQEEREKQLNEHADIIAAFMDRCSTLETPAHDLQIDYVETIGIIAQAPGLLMNLNPDLVIDDDGLYDLAQLRSVFKSAPFPGTGLMVANDFMLMAHPFFRRGMHQLSNWESRFIELFWNTKISDARINVALDPDRVRLNLRAYSLIELDTWHGAKFSQDIVSIKDGISQLRPPADIEPFHLDFLFGSAYSLNTKWSTKGKLKTFQAEAYLQDEILFEWEGDLWHPVRYIHSQYDLELQKFVHIDGAIHFYQPSNYRVMREKDLDYNYKHAEQIKAPSVKLFKIDDHIPLDICWN</sequence>
<dbReference type="Proteomes" id="UP001597557">
    <property type="component" value="Unassembled WGS sequence"/>
</dbReference>
<name>A0ABW5YDW5_9SPHI</name>
<dbReference type="RefSeq" id="WP_377186334.1">
    <property type="nucleotide sequence ID" value="NZ_JBHUPD010000002.1"/>
</dbReference>